<dbReference type="InterPro" id="IPR001849">
    <property type="entry name" value="PH_domain"/>
</dbReference>
<accession>A0A9P6MVS8</accession>
<dbReference type="PANTHER" id="PTHR14336">
    <property type="entry name" value="TANDEM PH DOMAIN CONTAINING PROTEIN"/>
    <property type="match status" value="1"/>
</dbReference>
<reference evidence="4" key="1">
    <citation type="journal article" date="2020" name="Fungal Divers.">
        <title>Resolving the Mortierellaceae phylogeny through synthesis of multi-gene phylogenetics and phylogenomics.</title>
        <authorList>
            <person name="Vandepol N."/>
            <person name="Liber J."/>
            <person name="Desiro A."/>
            <person name="Na H."/>
            <person name="Kennedy M."/>
            <person name="Barry K."/>
            <person name="Grigoriev I.V."/>
            <person name="Miller A.N."/>
            <person name="O'Donnell K."/>
            <person name="Stajich J.E."/>
            <person name="Bonito G."/>
        </authorList>
    </citation>
    <scope>NUCLEOTIDE SEQUENCE</scope>
    <source>
        <strain evidence="4">NRRL 2769</strain>
    </source>
</reference>
<dbReference type="SUPFAM" id="SSF50729">
    <property type="entry name" value="PH domain-like"/>
    <property type="match status" value="2"/>
</dbReference>
<name>A0A9P6MVS8_9FUNG</name>
<keyword evidence="2" id="KW-0472">Membrane</keyword>
<dbReference type="Gene3D" id="2.30.29.30">
    <property type="entry name" value="Pleckstrin-homology domain (PH domain)/Phosphotyrosine-binding domain (PTB)"/>
    <property type="match status" value="2"/>
</dbReference>
<feature type="domain" description="PH" evidence="3">
    <location>
        <begin position="415"/>
        <end position="510"/>
    </location>
</feature>
<dbReference type="PANTHER" id="PTHR14336:SF8">
    <property type="entry name" value="PROTEIN OPY1"/>
    <property type="match status" value="1"/>
</dbReference>
<feature type="compositionally biased region" description="Low complexity" evidence="1">
    <location>
        <begin position="334"/>
        <end position="350"/>
    </location>
</feature>
<keyword evidence="5" id="KW-1185">Reference proteome</keyword>
<keyword evidence="2" id="KW-0812">Transmembrane</keyword>
<dbReference type="PROSITE" id="PS50003">
    <property type="entry name" value="PH_DOMAIN"/>
    <property type="match status" value="2"/>
</dbReference>
<feature type="compositionally biased region" description="Low complexity" evidence="1">
    <location>
        <begin position="660"/>
        <end position="674"/>
    </location>
</feature>
<feature type="compositionally biased region" description="Polar residues" evidence="1">
    <location>
        <begin position="918"/>
        <end position="932"/>
    </location>
</feature>
<dbReference type="InterPro" id="IPR036282">
    <property type="entry name" value="Glutathione-S-Trfase_C_sf"/>
</dbReference>
<organism evidence="4 5">
    <name type="scientific">Entomortierella chlamydospora</name>
    <dbReference type="NCBI Taxonomy" id="101097"/>
    <lineage>
        <taxon>Eukaryota</taxon>
        <taxon>Fungi</taxon>
        <taxon>Fungi incertae sedis</taxon>
        <taxon>Mucoromycota</taxon>
        <taxon>Mortierellomycotina</taxon>
        <taxon>Mortierellomycetes</taxon>
        <taxon>Mortierellales</taxon>
        <taxon>Mortierellaceae</taxon>
        <taxon>Entomortierella</taxon>
    </lineage>
</organism>
<dbReference type="SMART" id="SM00233">
    <property type="entry name" value="PH"/>
    <property type="match status" value="2"/>
</dbReference>
<feature type="region of interest" description="Disordered" evidence="1">
    <location>
        <begin position="327"/>
        <end position="379"/>
    </location>
</feature>
<gene>
    <name evidence="4" type="ORF">BGZ80_009750</name>
</gene>
<feature type="transmembrane region" description="Helical" evidence="2">
    <location>
        <begin position="186"/>
        <end position="205"/>
    </location>
</feature>
<dbReference type="SUPFAM" id="SSF47616">
    <property type="entry name" value="GST C-terminal domain-like"/>
    <property type="match status" value="1"/>
</dbReference>
<evidence type="ECO:0000256" key="2">
    <source>
        <dbReference type="SAM" id="Phobius"/>
    </source>
</evidence>
<sequence>MSVENRSQDKVQANKGRLNFTLRSISFSHFNEKARWALDYYGIPYVEYRSLPICHIISMFRHRNKALRPPGAMTPFATPLLEGTPATEEASSKEGIALNDSTDILGFLSDQYAASANGGEASSSAPPNLYSDDSATKEKILALEERFDSVIGPNIRRYMYYEILLHSPSSVGRSLGQHDNAGKLQMWIWFLLFPIFSFILLKVMHVTHTSGPRSRDILRREFGHISRVLESGPPGPAYLIGNQFTAADLTLASLGALVIGISQEDGYGAWVPPVTVLRPEAQAFCKELRETTAGKHILECYKLHRGRKAPGSSYDIPILSGEIERISNGRNTLPETTPITTQYPQYQPKQAFGSSPPTMQSYGPSADQQQQPQQQQYLQVGATSPEVTFSDEQYDSDLEDDGELGPSRETLQEGQILKSGYLHKKGERIKIWKKKWFVLRTSKLAYYKDSKEYELLRIIDIRDIHKAAEVVVKHKTGVFVILTPRRTFTVQADSTTEMEEWVYAINQARAQYELASSSDIGSSLSVHLEHPSSGPVKKNEMAKQGSGIPPSRRQHNPLSLSDPGLLANGENAGRNLSSQTLPPMSRALDPNVSELSMGQTPSPNMANNRANNGASANLNKHPESDRTKDRLSLVTVGTQAIRIGSSPTSPPRQDGGSGDFPQNSFSSNHSFNISPGAPNSPEYGSGGDQFGMGEPNVSSEEEDVVDDPTVLEAGRIAAAANAPGSGLVTGEQLESKVVRQGYMLKFGKKYKTWRKKWFVLRGDKLTYYKNAKEYQPLGIIALSTIIDSLQTDPVSKSKQYCLRIVTSKRSFVCCAPDEDTLLQWIDALHVECARVAREAKREKEFEMEHHDEEDDSILADPRALGRTAHIEANANISLSRQGYAHGGSSGVLGPKALYQDANGHGSTAGPSVSFAASTLPSTSAPVSHSTKLQPPPSILRSIQDGSGATPRSNPATVTFSV</sequence>
<dbReference type="InterPro" id="IPR011993">
    <property type="entry name" value="PH-like_dom_sf"/>
</dbReference>
<feature type="compositionally biased region" description="Polar residues" evidence="1">
    <location>
        <begin position="943"/>
        <end position="961"/>
    </location>
</feature>
<feature type="region of interest" description="Disordered" evidence="1">
    <location>
        <begin position="918"/>
        <end position="961"/>
    </location>
</feature>
<evidence type="ECO:0000313" key="4">
    <source>
        <dbReference type="EMBL" id="KAG0015621.1"/>
    </source>
</evidence>
<feature type="region of interest" description="Disordered" evidence="1">
    <location>
        <begin position="525"/>
        <end position="705"/>
    </location>
</feature>
<dbReference type="InterPro" id="IPR051707">
    <property type="entry name" value="PI-Interact_SigTrans_Reg"/>
</dbReference>
<feature type="compositionally biased region" description="Basic and acidic residues" evidence="1">
    <location>
        <begin position="620"/>
        <end position="631"/>
    </location>
</feature>
<evidence type="ECO:0000313" key="5">
    <source>
        <dbReference type="Proteomes" id="UP000703661"/>
    </source>
</evidence>
<proteinExistence type="predicted"/>
<protein>
    <recommendedName>
        <fullName evidence="3">PH domain-containing protein</fullName>
    </recommendedName>
</protein>
<dbReference type="FunFam" id="2.30.29.30:FF:000286">
    <property type="entry name" value="PH-protein kinase domain containing protein"/>
    <property type="match status" value="2"/>
</dbReference>
<evidence type="ECO:0000259" key="3">
    <source>
        <dbReference type="PROSITE" id="PS50003"/>
    </source>
</evidence>
<dbReference type="Proteomes" id="UP000703661">
    <property type="component" value="Unassembled WGS sequence"/>
</dbReference>
<dbReference type="AlphaFoldDB" id="A0A9P6MVS8"/>
<dbReference type="Pfam" id="PF00169">
    <property type="entry name" value="PH"/>
    <property type="match status" value="2"/>
</dbReference>
<dbReference type="EMBL" id="JAAAID010000610">
    <property type="protein sequence ID" value="KAG0015621.1"/>
    <property type="molecule type" value="Genomic_DNA"/>
</dbReference>
<feature type="compositionally biased region" description="Polar residues" evidence="1">
    <location>
        <begin position="352"/>
        <end position="367"/>
    </location>
</feature>
<evidence type="ECO:0000256" key="1">
    <source>
        <dbReference type="SAM" id="MobiDB-lite"/>
    </source>
</evidence>
<comment type="caution">
    <text evidence="4">The sequence shown here is derived from an EMBL/GenBank/DDBJ whole genome shotgun (WGS) entry which is preliminary data.</text>
</comment>
<feature type="compositionally biased region" description="Polar residues" evidence="1">
    <location>
        <begin position="593"/>
        <end position="603"/>
    </location>
</feature>
<feature type="compositionally biased region" description="Low complexity" evidence="1">
    <location>
        <begin position="368"/>
        <end position="379"/>
    </location>
</feature>
<feature type="domain" description="PH" evidence="3">
    <location>
        <begin position="736"/>
        <end position="833"/>
    </location>
</feature>
<feature type="compositionally biased region" description="Low complexity" evidence="1">
    <location>
        <begin position="604"/>
        <end position="619"/>
    </location>
</feature>
<keyword evidence="2" id="KW-1133">Transmembrane helix</keyword>
<dbReference type="CDD" id="cd00570">
    <property type="entry name" value="GST_N_family"/>
    <property type="match status" value="1"/>
</dbReference>